<keyword evidence="2" id="KW-1185">Reference proteome</keyword>
<gene>
    <name evidence="1" type="primary">48</name>
    <name evidence="1" type="ORF">PBI_MRMAGOO_48</name>
</gene>
<accession>A0A1L6BYH5</accession>
<proteinExistence type="predicted"/>
<dbReference type="KEGG" id="vg:63210739"/>
<protein>
    <recommendedName>
        <fullName evidence="3">Lipoprotein</fullName>
    </recommendedName>
</protein>
<name>A0A1L6BYH5_9CAUD</name>
<dbReference type="GeneID" id="63210739"/>
<dbReference type="Proteomes" id="UP000225965">
    <property type="component" value="Segment"/>
</dbReference>
<evidence type="ECO:0000313" key="2">
    <source>
        <dbReference type="Proteomes" id="UP000225965"/>
    </source>
</evidence>
<reference evidence="1 2" key="1">
    <citation type="submission" date="2016-11" db="EMBL/GenBank/DDBJ databases">
        <authorList>
            <person name="Brown T."/>
            <person name="Davidson K."/>
            <person name="Doll Z."/>
            <person name="Jansson R."/>
            <person name="Janyszek T."/>
            <person name="Lwin C."/>
            <person name="Patil S."/>
            <person name="Piper J."/>
            <person name="Rajendiran N."/>
            <person name="Rittenhouse N.L."/>
            <person name="Younker T.P."/>
            <person name="Zhang J."/>
            <person name="Garlena R.A."/>
            <person name="Russell D.A."/>
            <person name="Pope W.H."/>
            <person name="Jacobs-Sera D."/>
            <person name="Hatfull G.F."/>
        </authorList>
    </citation>
    <scope>NUCLEOTIDE SEQUENCE [LARGE SCALE GENOMIC DNA]</scope>
</reference>
<dbReference type="PROSITE" id="PS51257">
    <property type="entry name" value="PROKAR_LIPOPROTEIN"/>
    <property type="match status" value="1"/>
</dbReference>
<dbReference type="Pfam" id="PF25682">
    <property type="entry name" value="Phage_VG64"/>
    <property type="match status" value="1"/>
</dbReference>
<evidence type="ECO:0000313" key="1">
    <source>
        <dbReference type="EMBL" id="APQ42152.1"/>
    </source>
</evidence>
<sequence length="129" mass="14046">MNLKKIAAITVAAASLAVGLSACDVNDASVAEQNIKTASENYEIPRRIVFFNGITDKYLLEIQGKCSTGNDGQQLTVSCKTKDGVKLHRLGLSDNVSYFVEQLDAANVSTDHYRVVFKPSVILPDIDLR</sequence>
<organism evidence="1 2">
    <name type="scientific">Mycobacterium phage MrMagoo</name>
    <dbReference type="NCBI Taxonomy" id="1927020"/>
    <lineage>
        <taxon>Viruses</taxon>
        <taxon>Duplodnaviria</taxon>
        <taxon>Heunggongvirae</taxon>
        <taxon>Uroviricota</taxon>
        <taxon>Caudoviricetes</taxon>
        <taxon>Vilmaviridae</taxon>
        <taxon>Mclasvirinae</taxon>
        <taxon>Reyvirus</taxon>
        <taxon>Reyvirus mrmagoo</taxon>
    </lineage>
</organism>
<evidence type="ECO:0008006" key="3">
    <source>
        <dbReference type="Google" id="ProtNLM"/>
    </source>
</evidence>
<dbReference type="InterPro" id="IPR058243">
    <property type="entry name" value="Phage_VG64"/>
</dbReference>
<dbReference type="EMBL" id="KY223999">
    <property type="protein sequence ID" value="APQ42152.1"/>
    <property type="molecule type" value="Genomic_DNA"/>
</dbReference>
<dbReference type="RefSeq" id="YP_010013954.1">
    <property type="nucleotide sequence ID" value="NC_053515.1"/>
</dbReference>